<feature type="compositionally biased region" description="Polar residues" evidence="1">
    <location>
        <begin position="37"/>
        <end position="46"/>
    </location>
</feature>
<evidence type="ECO:0008006" key="4">
    <source>
        <dbReference type="Google" id="ProtNLM"/>
    </source>
</evidence>
<comment type="caution">
    <text evidence="2">The sequence shown here is derived from an EMBL/GenBank/DDBJ whole genome shotgun (WGS) entry which is preliminary data.</text>
</comment>
<keyword evidence="3" id="KW-1185">Reference proteome</keyword>
<name>A0ABN2FMH7_9ACTN</name>
<accession>A0ABN2FMH7</accession>
<proteinExistence type="predicted"/>
<protein>
    <recommendedName>
        <fullName evidence="4">Bacterial toxin 50 domain-containing protein</fullName>
    </recommendedName>
</protein>
<feature type="compositionally biased region" description="Basic and acidic residues" evidence="1">
    <location>
        <begin position="137"/>
        <end position="150"/>
    </location>
</feature>
<gene>
    <name evidence="2" type="ORF">GCM10009744_49900</name>
</gene>
<evidence type="ECO:0000313" key="3">
    <source>
        <dbReference type="Proteomes" id="UP001501319"/>
    </source>
</evidence>
<dbReference type="Proteomes" id="UP001501319">
    <property type="component" value="Unassembled WGS sequence"/>
</dbReference>
<reference evidence="2 3" key="1">
    <citation type="journal article" date="2019" name="Int. J. Syst. Evol. Microbiol.">
        <title>The Global Catalogue of Microorganisms (GCM) 10K type strain sequencing project: providing services to taxonomists for standard genome sequencing and annotation.</title>
        <authorList>
            <consortium name="The Broad Institute Genomics Platform"/>
            <consortium name="The Broad Institute Genome Sequencing Center for Infectious Disease"/>
            <person name="Wu L."/>
            <person name="Ma J."/>
        </authorList>
    </citation>
    <scope>NUCLEOTIDE SEQUENCE [LARGE SCALE GENOMIC DNA]</scope>
    <source>
        <strain evidence="2 3">JCM 14306</strain>
    </source>
</reference>
<sequence length="150" mass="15995">MDPDSQMTGYPSSSAAAAASREWGLLVRPVEIPNGPSASFVTSASLGSPAKPEPGGGPEEADSRPWPEIPYTLGWFPAWRYLAQLPQGRKAARVSELFRVRGESSCPDPDGPPKHGSRVARLHIGGADSARPVGGFRHPDGHHLIPLQEK</sequence>
<feature type="region of interest" description="Disordered" evidence="1">
    <location>
        <begin position="37"/>
        <end position="66"/>
    </location>
</feature>
<dbReference type="EMBL" id="BAAANE010000008">
    <property type="protein sequence ID" value="GAA1652024.1"/>
    <property type="molecule type" value="Genomic_DNA"/>
</dbReference>
<feature type="region of interest" description="Disordered" evidence="1">
    <location>
        <begin position="127"/>
        <end position="150"/>
    </location>
</feature>
<organism evidence="2 3">
    <name type="scientific">Kribbella alba</name>
    <dbReference type="NCBI Taxonomy" id="190197"/>
    <lineage>
        <taxon>Bacteria</taxon>
        <taxon>Bacillati</taxon>
        <taxon>Actinomycetota</taxon>
        <taxon>Actinomycetes</taxon>
        <taxon>Propionibacteriales</taxon>
        <taxon>Kribbellaceae</taxon>
        <taxon>Kribbella</taxon>
    </lineage>
</organism>
<evidence type="ECO:0000313" key="2">
    <source>
        <dbReference type="EMBL" id="GAA1652024.1"/>
    </source>
</evidence>
<evidence type="ECO:0000256" key="1">
    <source>
        <dbReference type="SAM" id="MobiDB-lite"/>
    </source>
</evidence>